<dbReference type="GO" id="GO:0000938">
    <property type="term" value="C:GARP complex"/>
    <property type="evidence" value="ECO:0007669"/>
    <property type="project" value="InterPro"/>
</dbReference>
<organism evidence="10 11">
    <name type="scientific">Hesseltinella vesiculosa</name>
    <dbReference type="NCBI Taxonomy" id="101127"/>
    <lineage>
        <taxon>Eukaryota</taxon>
        <taxon>Fungi</taxon>
        <taxon>Fungi incertae sedis</taxon>
        <taxon>Mucoromycota</taxon>
        <taxon>Mucoromycotina</taxon>
        <taxon>Mucoromycetes</taxon>
        <taxon>Mucorales</taxon>
        <taxon>Cunninghamellaceae</taxon>
        <taxon>Hesseltinella</taxon>
    </lineage>
</organism>
<dbReference type="InterPro" id="IPR007234">
    <property type="entry name" value="Vps53_N"/>
</dbReference>
<dbReference type="Gene3D" id="1.10.357.110">
    <property type="entry name" value="Vacuolar protein sorting-associated protein 53, C-terminus"/>
    <property type="match status" value="1"/>
</dbReference>
<proteinExistence type="inferred from homology"/>
<feature type="region of interest" description="Disordered" evidence="7">
    <location>
        <begin position="733"/>
        <end position="757"/>
    </location>
</feature>
<dbReference type="GO" id="GO:0010008">
    <property type="term" value="C:endosome membrane"/>
    <property type="evidence" value="ECO:0007669"/>
    <property type="project" value="UniProtKB-SubCell"/>
</dbReference>
<evidence type="ECO:0000313" key="11">
    <source>
        <dbReference type="Proteomes" id="UP000242146"/>
    </source>
</evidence>
<dbReference type="PANTHER" id="PTHR12820">
    <property type="entry name" value="VACUOLAR SORTING PROTEIN 53"/>
    <property type="match status" value="1"/>
</dbReference>
<dbReference type="InterPro" id="IPR039766">
    <property type="entry name" value="Vps53"/>
</dbReference>
<evidence type="ECO:0000256" key="5">
    <source>
        <dbReference type="ARBA" id="ARBA00023034"/>
    </source>
</evidence>
<dbReference type="InterPro" id="IPR031745">
    <property type="entry name" value="Vps53_C"/>
</dbReference>
<comment type="similarity">
    <text evidence="3">Belongs to the VPS53 family.</text>
</comment>
<comment type="subcellular location">
    <subcellularLocation>
        <location evidence="2">Endosome membrane</location>
        <topology evidence="2">Peripheral membrane protein</topology>
    </subcellularLocation>
    <subcellularLocation>
        <location evidence="1">Golgi apparatus</location>
        <location evidence="1">trans-Golgi network membrane</location>
        <topology evidence="1">Peripheral membrane protein</topology>
    </subcellularLocation>
</comment>
<feature type="domain" description="Vps53 N-terminal" evidence="8">
    <location>
        <begin position="25"/>
        <end position="389"/>
    </location>
</feature>
<feature type="domain" description="Vps53 C-terminal" evidence="9">
    <location>
        <begin position="610"/>
        <end position="694"/>
    </location>
</feature>
<evidence type="ECO:0000256" key="3">
    <source>
        <dbReference type="ARBA" id="ARBA00008628"/>
    </source>
</evidence>
<keyword evidence="4" id="KW-0967">Endosome</keyword>
<evidence type="ECO:0000256" key="2">
    <source>
        <dbReference type="ARBA" id="ARBA00004481"/>
    </source>
</evidence>
<evidence type="ECO:0000259" key="8">
    <source>
        <dbReference type="Pfam" id="PF04100"/>
    </source>
</evidence>
<dbReference type="InterPro" id="IPR038260">
    <property type="entry name" value="Vps53_C_sf"/>
</dbReference>
<dbReference type="GO" id="GO:0005829">
    <property type="term" value="C:cytosol"/>
    <property type="evidence" value="ECO:0007669"/>
    <property type="project" value="GOC"/>
</dbReference>
<dbReference type="EMBL" id="MCGT01000003">
    <property type="protein sequence ID" value="ORX61759.1"/>
    <property type="molecule type" value="Genomic_DNA"/>
</dbReference>
<accession>A0A1X2GUV0</accession>
<protein>
    <submittedName>
        <fullName evidence="10">Uncharacterized protein</fullName>
    </submittedName>
</protein>
<dbReference type="Pfam" id="PF04100">
    <property type="entry name" value="Vps53_N"/>
    <property type="match status" value="1"/>
</dbReference>
<feature type="compositionally biased region" description="Polar residues" evidence="7">
    <location>
        <begin position="733"/>
        <end position="746"/>
    </location>
</feature>
<feature type="region of interest" description="Disordered" evidence="7">
    <location>
        <begin position="773"/>
        <end position="797"/>
    </location>
</feature>
<evidence type="ECO:0000256" key="7">
    <source>
        <dbReference type="SAM" id="MobiDB-lite"/>
    </source>
</evidence>
<dbReference type="GO" id="GO:0042147">
    <property type="term" value="P:retrograde transport, endosome to Golgi"/>
    <property type="evidence" value="ECO:0007669"/>
    <property type="project" value="InterPro"/>
</dbReference>
<keyword evidence="11" id="KW-1185">Reference proteome</keyword>
<dbReference type="AlphaFoldDB" id="A0A1X2GUV0"/>
<evidence type="ECO:0000259" key="9">
    <source>
        <dbReference type="Pfam" id="PF16854"/>
    </source>
</evidence>
<dbReference type="PANTHER" id="PTHR12820:SF0">
    <property type="entry name" value="VACUOLAR PROTEIN SORTING-ASSOCIATED PROTEIN 53 HOMOLOG"/>
    <property type="match status" value="1"/>
</dbReference>
<keyword evidence="5" id="KW-0333">Golgi apparatus</keyword>
<feature type="compositionally biased region" description="Low complexity" evidence="7">
    <location>
        <begin position="773"/>
        <end position="792"/>
    </location>
</feature>
<dbReference type="OrthoDB" id="10261632at2759"/>
<evidence type="ECO:0000256" key="1">
    <source>
        <dbReference type="ARBA" id="ARBA00004150"/>
    </source>
</evidence>
<evidence type="ECO:0000256" key="6">
    <source>
        <dbReference type="ARBA" id="ARBA00023136"/>
    </source>
</evidence>
<reference evidence="10 11" key="1">
    <citation type="submission" date="2016-07" db="EMBL/GenBank/DDBJ databases">
        <title>Pervasive Adenine N6-methylation of Active Genes in Fungi.</title>
        <authorList>
            <consortium name="DOE Joint Genome Institute"/>
            <person name="Mondo S.J."/>
            <person name="Dannebaum R.O."/>
            <person name="Kuo R.C."/>
            <person name="Labutti K."/>
            <person name="Haridas S."/>
            <person name="Kuo A."/>
            <person name="Salamov A."/>
            <person name="Ahrendt S.R."/>
            <person name="Lipzen A."/>
            <person name="Sullivan W."/>
            <person name="Andreopoulos W.B."/>
            <person name="Clum A."/>
            <person name="Lindquist E."/>
            <person name="Daum C."/>
            <person name="Ramamoorthy G.K."/>
            <person name="Gryganskyi A."/>
            <person name="Culley D."/>
            <person name="Magnuson J.K."/>
            <person name="James T.Y."/>
            <person name="O'Malley M.A."/>
            <person name="Stajich J.E."/>
            <person name="Spatafora J.W."/>
            <person name="Visel A."/>
            <person name="Grigoriev I.V."/>
        </authorList>
    </citation>
    <scope>NUCLEOTIDE SEQUENCE [LARGE SCALE GENOMIC DNA]</scope>
    <source>
        <strain evidence="10 11">NRRL 3301</strain>
    </source>
</reference>
<comment type="caution">
    <text evidence="10">The sequence shown here is derived from an EMBL/GenBank/DDBJ whole genome shotgun (WGS) entry which is preliminary data.</text>
</comment>
<name>A0A1X2GUV0_9FUNG</name>
<dbReference type="STRING" id="101127.A0A1X2GUV0"/>
<dbReference type="Pfam" id="PF16854">
    <property type="entry name" value="VPS53_C"/>
    <property type="match status" value="1"/>
</dbReference>
<keyword evidence="6" id="KW-0472">Membrane</keyword>
<sequence>MALSMEGLEKKVLEELKVSHPLDSPDFNPTDYINQLFPTEQSLSSIDLVLEKISEKSHQVQKQKEHLTSTHATHGHADEALSHTKSAIQSLFQNIQDIKTKAAQSEAMVQDITRDVKTLDFAKRHLTHSVTVLKRLQMLVTAVDQLETMTSNKQYKECAQLLQAVTQLMQQFKTYKSVPQIATLSEKIRQLQSQLETSVFQDFKLGFNSEGALRTDAWKLHDACLVATVLGDATQEKFTRHYVDLQLVGYRQIFRATDEVSQIDNISRRYAFFKRSLKMCDDDHADIFPQNWYISGRMAEKFCAYTKTDLEQILANRQPEMQDLLKALQLTLEFEAQLNKRYETQTYKVNQVPSPTFRFERSVSGVFVPYLWIYIEAKDRTLADMTQTYPETDKAADDDTITVLPSSTDLFYFYRETLSQCARFSTGGALWDLCQLFSKYLMVYREKVLLHGIARDERLPLSMDHLRMVVLSLNTADYCCLTTSQLEEKLKDQIDNDYKEKVNLDQVKDAFKTTISTCIDVLVKTLNGNFDLLFQQMLRLDWSNYDTVGDQSSFITELQDVAARTIPMFGRTISNKRYFRTFCDRFADILLSKYFTTVFRCRVISEIGAEQMLLDTQSIKTLLLDLPTMTAQEVATTPALYIKLVNRGITKIEMALKTVMTPIQPIEGYVENYIFLVGDRHVGNFSRLLDLKGVKRPDQAPLIDIFQKRCSQHTNLTNNANLLPSITSIHDTASPNSSGITHLQSNHLPPTSPSVPSLSSFASVSAHSFSSFTRSVTSTPSSPTPDHSLPTSASNAKARLNENFMKIVKTGMAFRKDMQDRRDQMS</sequence>
<evidence type="ECO:0000256" key="4">
    <source>
        <dbReference type="ARBA" id="ARBA00022753"/>
    </source>
</evidence>
<evidence type="ECO:0000313" key="10">
    <source>
        <dbReference type="EMBL" id="ORX61759.1"/>
    </source>
</evidence>
<dbReference type="Proteomes" id="UP000242146">
    <property type="component" value="Unassembled WGS sequence"/>
</dbReference>
<gene>
    <name evidence="10" type="ORF">DM01DRAFT_1380582</name>
</gene>